<evidence type="ECO:0000313" key="2">
    <source>
        <dbReference type="Proteomes" id="UP001597112"/>
    </source>
</evidence>
<name>A0ABW3JUT2_9BACT</name>
<reference evidence="2" key="1">
    <citation type="journal article" date="2019" name="Int. J. Syst. Evol. Microbiol.">
        <title>The Global Catalogue of Microorganisms (GCM) 10K type strain sequencing project: providing services to taxonomists for standard genome sequencing and annotation.</title>
        <authorList>
            <consortium name="The Broad Institute Genomics Platform"/>
            <consortium name="The Broad Institute Genome Sequencing Center for Infectious Disease"/>
            <person name="Wu L."/>
            <person name="Ma J."/>
        </authorList>
    </citation>
    <scope>NUCLEOTIDE SEQUENCE [LARGE SCALE GENOMIC DNA]</scope>
    <source>
        <strain evidence="2">CCUG 58938</strain>
    </source>
</reference>
<dbReference type="Proteomes" id="UP001597112">
    <property type="component" value="Unassembled WGS sequence"/>
</dbReference>
<proteinExistence type="predicted"/>
<dbReference type="EMBL" id="JBHTKA010000001">
    <property type="protein sequence ID" value="MFD0997690.1"/>
    <property type="molecule type" value="Genomic_DNA"/>
</dbReference>
<protein>
    <submittedName>
        <fullName evidence="1">Uncharacterized protein</fullName>
    </submittedName>
</protein>
<organism evidence="1 2">
    <name type="scientific">Ohtaekwangia kribbensis</name>
    <dbReference type="NCBI Taxonomy" id="688913"/>
    <lineage>
        <taxon>Bacteria</taxon>
        <taxon>Pseudomonadati</taxon>
        <taxon>Bacteroidota</taxon>
        <taxon>Cytophagia</taxon>
        <taxon>Cytophagales</taxon>
        <taxon>Fulvivirgaceae</taxon>
        <taxon>Ohtaekwangia</taxon>
    </lineage>
</organism>
<accession>A0ABW3JUT2</accession>
<dbReference type="RefSeq" id="WP_377573095.1">
    <property type="nucleotide sequence ID" value="NZ_JBHTKA010000001.1"/>
</dbReference>
<gene>
    <name evidence="1" type="ORF">ACFQ21_00160</name>
</gene>
<comment type="caution">
    <text evidence="1">The sequence shown here is derived from an EMBL/GenBank/DDBJ whole genome shotgun (WGS) entry which is preliminary data.</text>
</comment>
<evidence type="ECO:0000313" key="1">
    <source>
        <dbReference type="EMBL" id="MFD0997690.1"/>
    </source>
</evidence>
<keyword evidence="2" id="KW-1185">Reference proteome</keyword>
<sequence>MSFSAIEKINWPQGEADAQTLAYAATQAVTITNMMTILTFAILTGDTTLNLTIDSQVRKGAKLVLKVPATNNADDLTLGTGIDAPVIVGVATKTKTQSFTYDGTLFIPDGAAVQID</sequence>